<evidence type="ECO:0000313" key="2">
    <source>
        <dbReference type="Proteomes" id="UP000656042"/>
    </source>
</evidence>
<dbReference type="EMBL" id="BMMX01000039">
    <property type="protein sequence ID" value="GGL12532.1"/>
    <property type="molecule type" value="Genomic_DNA"/>
</dbReference>
<gene>
    <name evidence="1" type="ORF">GCM10012284_53980</name>
</gene>
<name>A0A8J3C598_9ACTN</name>
<organism evidence="1 2">
    <name type="scientific">Mangrovihabitans endophyticus</name>
    <dbReference type="NCBI Taxonomy" id="1751298"/>
    <lineage>
        <taxon>Bacteria</taxon>
        <taxon>Bacillati</taxon>
        <taxon>Actinomycetota</taxon>
        <taxon>Actinomycetes</taxon>
        <taxon>Micromonosporales</taxon>
        <taxon>Micromonosporaceae</taxon>
        <taxon>Mangrovihabitans</taxon>
    </lineage>
</organism>
<sequence length="103" mass="11009">MSSGNALVATAGSSVDPWPRVWIAQGVESIYRRVNDGSLIEGSPGAVSAGLDALTKAAGFVVASVRRLVRDGIATLMSRLIVCAAQLQHEWYRLALVRIRESD</sequence>
<reference evidence="1" key="1">
    <citation type="journal article" date="2014" name="Int. J. Syst. Evol. Microbiol.">
        <title>Complete genome sequence of Corynebacterium casei LMG S-19264T (=DSM 44701T), isolated from a smear-ripened cheese.</title>
        <authorList>
            <consortium name="US DOE Joint Genome Institute (JGI-PGF)"/>
            <person name="Walter F."/>
            <person name="Albersmeier A."/>
            <person name="Kalinowski J."/>
            <person name="Ruckert C."/>
        </authorList>
    </citation>
    <scope>NUCLEOTIDE SEQUENCE</scope>
    <source>
        <strain evidence="1">CGMCC 4.7299</strain>
    </source>
</reference>
<proteinExistence type="predicted"/>
<evidence type="ECO:0000313" key="1">
    <source>
        <dbReference type="EMBL" id="GGL12532.1"/>
    </source>
</evidence>
<comment type="caution">
    <text evidence="1">The sequence shown here is derived from an EMBL/GenBank/DDBJ whole genome shotgun (WGS) entry which is preliminary data.</text>
</comment>
<accession>A0A8J3C598</accession>
<reference evidence="1" key="2">
    <citation type="submission" date="2020-09" db="EMBL/GenBank/DDBJ databases">
        <authorList>
            <person name="Sun Q."/>
            <person name="Zhou Y."/>
        </authorList>
    </citation>
    <scope>NUCLEOTIDE SEQUENCE</scope>
    <source>
        <strain evidence="1">CGMCC 4.7299</strain>
    </source>
</reference>
<dbReference type="Proteomes" id="UP000656042">
    <property type="component" value="Unassembled WGS sequence"/>
</dbReference>
<keyword evidence="2" id="KW-1185">Reference proteome</keyword>
<dbReference type="AlphaFoldDB" id="A0A8J3C598"/>
<protein>
    <submittedName>
        <fullName evidence="1">Uncharacterized protein</fullName>
    </submittedName>
</protein>